<dbReference type="Gene3D" id="3.30.450.40">
    <property type="match status" value="1"/>
</dbReference>
<dbReference type="InterPro" id="IPR036388">
    <property type="entry name" value="WH-like_DNA-bd_sf"/>
</dbReference>
<feature type="region of interest" description="Disordered" evidence="3">
    <location>
        <begin position="1"/>
        <end position="23"/>
    </location>
</feature>
<evidence type="ECO:0000256" key="1">
    <source>
        <dbReference type="ARBA" id="ARBA00023015"/>
    </source>
</evidence>
<reference evidence="5 6" key="2">
    <citation type="journal article" date="2010" name="Stand. Genomic Sci.">
        <title>Complete genome sequence of Kribbella flavida type strain (IFO 14399).</title>
        <authorList>
            <person name="Pukall R."/>
            <person name="Lapidus A."/>
            <person name="Glavina Del Rio T."/>
            <person name="Copeland A."/>
            <person name="Tice H."/>
            <person name="Cheng J.-F."/>
            <person name="Lucas S."/>
            <person name="Chen F."/>
            <person name="Nolan M."/>
            <person name="LaButti K."/>
            <person name="Pati A."/>
            <person name="Ivanova N."/>
            <person name="Mavrommatis K."/>
            <person name="Mikhailova N."/>
            <person name="Pitluck S."/>
            <person name="Bruce D."/>
            <person name="Goodwin L."/>
            <person name="Land M."/>
            <person name="Hauser L."/>
            <person name="Chang Y.-J."/>
            <person name="Jeffries C.D."/>
            <person name="Chen A."/>
            <person name="Palaniappan K."/>
            <person name="Chain P."/>
            <person name="Rohde M."/>
            <person name="Goeker M."/>
            <person name="Bristow J."/>
            <person name="Eisen J.A."/>
            <person name="Markowitz V."/>
            <person name="Hugenholtz P."/>
            <person name="Kyrpides N.C."/>
            <person name="Klenk H.-P."/>
            <person name="Brettin T."/>
        </authorList>
    </citation>
    <scope>NUCLEOTIDE SEQUENCE [LARGE SCALE GENOMIC DNA]</scope>
    <source>
        <strain evidence="6">DSM 17836 / JCM 10339 / NBRC 14399</strain>
    </source>
</reference>
<dbReference type="SUPFAM" id="SSF55781">
    <property type="entry name" value="GAF domain-like"/>
    <property type="match status" value="1"/>
</dbReference>
<dbReference type="PROSITE" id="PS50921">
    <property type="entry name" value="ANTAR"/>
    <property type="match status" value="1"/>
</dbReference>
<feature type="domain" description="ANTAR" evidence="4">
    <location>
        <begin position="187"/>
        <end position="248"/>
    </location>
</feature>
<dbReference type="InterPro" id="IPR029016">
    <property type="entry name" value="GAF-like_dom_sf"/>
</dbReference>
<feature type="compositionally biased region" description="Basic and acidic residues" evidence="3">
    <location>
        <begin position="12"/>
        <end position="23"/>
    </location>
</feature>
<name>D2Q2U0_KRIFD</name>
<evidence type="ECO:0000313" key="6">
    <source>
        <dbReference type="Proteomes" id="UP000007967"/>
    </source>
</evidence>
<reference evidence="6" key="1">
    <citation type="submission" date="2009-09" db="EMBL/GenBank/DDBJ databases">
        <title>The complete genome of Kribbella flavida DSM 17836.</title>
        <authorList>
            <consortium name="US DOE Joint Genome Institute (JGI-PGF)"/>
            <person name="Lucas S."/>
            <person name="Copeland A."/>
            <person name="Lapidus A."/>
            <person name="Glavina del Rio T."/>
            <person name="Dalin E."/>
            <person name="Tice H."/>
            <person name="Bruce D."/>
            <person name="Goodwin L."/>
            <person name="Pitluck S."/>
            <person name="Kyrpides N."/>
            <person name="Mavromatis K."/>
            <person name="Ivanova N."/>
            <person name="Saunders E."/>
            <person name="Brettin T."/>
            <person name="Detter J.C."/>
            <person name="Han C."/>
            <person name="Larimer F."/>
            <person name="Land M."/>
            <person name="Hauser L."/>
            <person name="Markowitz V."/>
            <person name="Cheng J.-F."/>
            <person name="Hugenholtz P."/>
            <person name="Woyke T."/>
            <person name="Wu D."/>
            <person name="Pukall R."/>
            <person name="Klenk H.-P."/>
            <person name="Eisen J.A."/>
        </authorList>
    </citation>
    <scope>NUCLEOTIDE SEQUENCE [LARGE SCALE GENOMIC DNA]</scope>
    <source>
        <strain evidence="6">DSM 17836 / JCM 10339 / NBRC 14399</strain>
    </source>
</reference>
<keyword evidence="2" id="KW-0804">Transcription</keyword>
<dbReference type="AlphaFoldDB" id="D2Q2U0"/>
<evidence type="ECO:0000256" key="3">
    <source>
        <dbReference type="SAM" id="MobiDB-lite"/>
    </source>
</evidence>
<evidence type="ECO:0000259" key="4">
    <source>
        <dbReference type="PROSITE" id="PS50921"/>
    </source>
</evidence>
<dbReference type="Pfam" id="PF03861">
    <property type="entry name" value="ANTAR"/>
    <property type="match status" value="1"/>
</dbReference>
<sequence>MTGHEGSQPEAVDPHEAARPGAARPDRALTELAAATSTLTADHDVVGTTTLLLAGCARAVGAAAAGVLLARPDDRELELLAATSHRAEELDLYQLQVEQGPCLDAVRTVETVTATGVREIEHRWPLLVDTFRAVGVGGVRAVPLLWHGDALGAMNLFFADSAAVEGSGSVAQAFADIATIAIVHSGRVMPHAVIAQARAALDERVVVEQAKGVLAQTDQLELDKAFDRLLTLAAERGRPLGTVAAEVVEAAGEGRPPTS</sequence>
<dbReference type="RefSeq" id="WP_012918827.1">
    <property type="nucleotide sequence ID" value="NC_013729.1"/>
</dbReference>
<dbReference type="InterPro" id="IPR003018">
    <property type="entry name" value="GAF"/>
</dbReference>
<dbReference type="OrthoDB" id="3683444at2"/>
<gene>
    <name evidence="5" type="ordered locus">Kfla_1167</name>
</gene>
<dbReference type="InterPro" id="IPR012074">
    <property type="entry name" value="GAF_ANTAR"/>
</dbReference>
<evidence type="ECO:0000313" key="5">
    <source>
        <dbReference type="EMBL" id="ADB30271.1"/>
    </source>
</evidence>
<dbReference type="SMART" id="SM01012">
    <property type="entry name" value="ANTAR"/>
    <property type="match status" value="1"/>
</dbReference>
<evidence type="ECO:0000256" key="2">
    <source>
        <dbReference type="ARBA" id="ARBA00023163"/>
    </source>
</evidence>
<dbReference type="STRING" id="479435.Kfla_1167"/>
<dbReference type="GO" id="GO:0003723">
    <property type="term" value="F:RNA binding"/>
    <property type="evidence" value="ECO:0007669"/>
    <property type="project" value="InterPro"/>
</dbReference>
<dbReference type="Gene3D" id="1.10.10.10">
    <property type="entry name" value="Winged helix-like DNA-binding domain superfamily/Winged helix DNA-binding domain"/>
    <property type="match status" value="1"/>
</dbReference>
<dbReference type="HOGENOM" id="CLU_074354_3_1_11"/>
<dbReference type="KEGG" id="kfl:Kfla_1167"/>
<dbReference type="InterPro" id="IPR005561">
    <property type="entry name" value="ANTAR"/>
</dbReference>
<protein>
    <recommendedName>
        <fullName evidence="4">ANTAR domain-containing protein</fullName>
    </recommendedName>
</protein>
<accession>D2Q2U0</accession>
<keyword evidence="1" id="KW-0805">Transcription regulation</keyword>
<keyword evidence="6" id="KW-1185">Reference proteome</keyword>
<dbReference type="EMBL" id="CP001736">
    <property type="protein sequence ID" value="ADB30271.1"/>
    <property type="molecule type" value="Genomic_DNA"/>
</dbReference>
<dbReference type="Proteomes" id="UP000007967">
    <property type="component" value="Chromosome"/>
</dbReference>
<dbReference type="Pfam" id="PF13185">
    <property type="entry name" value="GAF_2"/>
    <property type="match status" value="1"/>
</dbReference>
<organism evidence="5 6">
    <name type="scientific">Kribbella flavida (strain DSM 17836 / JCM 10339 / NBRC 14399)</name>
    <dbReference type="NCBI Taxonomy" id="479435"/>
    <lineage>
        <taxon>Bacteria</taxon>
        <taxon>Bacillati</taxon>
        <taxon>Actinomycetota</taxon>
        <taxon>Actinomycetes</taxon>
        <taxon>Propionibacteriales</taxon>
        <taxon>Kribbellaceae</taxon>
        <taxon>Kribbella</taxon>
    </lineage>
</organism>
<dbReference type="PIRSF" id="PIRSF036625">
    <property type="entry name" value="GAF_ANTAR"/>
    <property type="match status" value="1"/>
</dbReference>
<dbReference type="eggNOG" id="COG3707">
    <property type="taxonomic scope" value="Bacteria"/>
</dbReference>
<proteinExistence type="predicted"/>